<evidence type="ECO:0000313" key="2">
    <source>
        <dbReference type="Proteomes" id="UP000441208"/>
    </source>
</evidence>
<dbReference type="AlphaFoldDB" id="A0A6A3R0F0"/>
<accession>A0A6A3R0F0</accession>
<dbReference type="Proteomes" id="UP000441208">
    <property type="component" value="Unassembled WGS sequence"/>
</dbReference>
<evidence type="ECO:0000313" key="1">
    <source>
        <dbReference type="EMBL" id="KAE9084864.1"/>
    </source>
</evidence>
<protein>
    <submittedName>
        <fullName evidence="1">Uncharacterized protein</fullName>
    </submittedName>
</protein>
<proteinExistence type="predicted"/>
<sequence>MFQKLKWDLVTLADVSKVIEQSKSTESAEVPLQSINNLYFHSSGCPYRPLLWLLTHRTEASSSSAIEALLNVEVLYSFGHEFSTTESGLLRELHSVYNVSAVWQKSHLIEATSTFWIGLGNSTLSSCRQLPFAEPPVKVL</sequence>
<organism evidence="1 2">
    <name type="scientific">Phytophthora fragariae</name>
    <dbReference type="NCBI Taxonomy" id="53985"/>
    <lineage>
        <taxon>Eukaryota</taxon>
        <taxon>Sar</taxon>
        <taxon>Stramenopiles</taxon>
        <taxon>Oomycota</taxon>
        <taxon>Peronosporomycetes</taxon>
        <taxon>Peronosporales</taxon>
        <taxon>Peronosporaceae</taxon>
        <taxon>Phytophthora</taxon>
    </lineage>
</organism>
<name>A0A6A3R0F0_9STRA</name>
<comment type="caution">
    <text evidence="1">The sequence shown here is derived from an EMBL/GenBank/DDBJ whole genome shotgun (WGS) entry which is preliminary data.</text>
</comment>
<gene>
    <name evidence="1" type="ORF">PF007_g21359</name>
</gene>
<reference evidence="1 2" key="1">
    <citation type="submission" date="2018-08" db="EMBL/GenBank/DDBJ databases">
        <title>Genomic investigation of the strawberry pathogen Phytophthora fragariae indicates pathogenicity is determined by transcriptional variation in three key races.</title>
        <authorList>
            <person name="Adams T.M."/>
            <person name="Armitage A.D."/>
            <person name="Sobczyk M.K."/>
            <person name="Bates H.J."/>
            <person name="Dunwell J.M."/>
            <person name="Nellist C.F."/>
            <person name="Harrison R.J."/>
        </authorList>
    </citation>
    <scope>NUCLEOTIDE SEQUENCE [LARGE SCALE GENOMIC DNA]</scope>
    <source>
        <strain evidence="1 2">NOV-71</strain>
    </source>
</reference>
<dbReference type="EMBL" id="QXFZ01001794">
    <property type="protein sequence ID" value="KAE9084864.1"/>
    <property type="molecule type" value="Genomic_DNA"/>
</dbReference>